<proteinExistence type="predicted"/>
<dbReference type="eggNOG" id="COG1653">
    <property type="taxonomic scope" value="Bacteria"/>
</dbReference>
<dbReference type="Proteomes" id="UP000030647">
    <property type="component" value="Unassembled WGS sequence"/>
</dbReference>
<dbReference type="STRING" id="1231336.L248_0551"/>
<dbReference type="RefSeq" id="WP_022529884.1">
    <property type="nucleotide sequence ID" value="NZ_KI271592.1"/>
</dbReference>
<keyword evidence="1" id="KW-0732">Signal</keyword>
<dbReference type="InterPro" id="IPR006059">
    <property type="entry name" value="SBP"/>
</dbReference>
<organism evidence="2 3">
    <name type="scientific">Schleiferilactobacillus shenzhenensis LY-73</name>
    <dbReference type="NCBI Taxonomy" id="1231336"/>
    <lineage>
        <taxon>Bacteria</taxon>
        <taxon>Bacillati</taxon>
        <taxon>Bacillota</taxon>
        <taxon>Bacilli</taxon>
        <taxon>Lactobacillales</taxon>
        <taxon>Lactobacillaceae</taxon>
        <taxon>Schleiferilactobacillus</taxon>
    </lineage>
</organism>
<keyword evidence="3" id="KW-1185">Reference proteome</keyword>
<dbReference type="Gene3D" id="3.40.190.10">
    <property type="entry name" value="Periplasmic binding protein-like II"/>
    <property type="match status" value="2"/>
</dbReference>
<feature type="chain" id="PRO_5039330572" evidence="1">
    <location>
        <begin position="23"/>
        <end position="441"/>
    </location>
</feature>
<feature type="signal peptide" evidence="1">
    <location>
        <begin position="1"/>
        <end position="22"/>
    </location>
</feature>
<evidence type="ECO:0000313" key="2">
    <source>
        <dbReference type="EMBL" id="ERL64774.1"/>
    </source>
</evidence>
<dbReference type="HOGENOM" id="CLU_031285_12_0_9"/>
<dbReference type="SUPFAM" id="SSF53850">
    <property type="entry name" value="Periplasmic binding protein-like II"/>
    <property type="match status" value="1"/>
</dbReference>
<protein>
    <submittedName>
        <fullName evidence="2">Uncharacterized protein</fullName>
    </submittedName>
</protein>
<dbReference type="Pfam" id="PF01547">
    <property type="entry name" value="SBP_bac_1"/>
    <property type="match status" value="1"/>
</dbReference>
<dbReference type="PROSITE" id="PS51257">
    <property type="entry name" value="PROKAR_LIPOPROTEIN"/>
    <property type="match status" value="1"/>
</dbReference>
<dbReference type="PANTHER" id="PTHR43649:SF12">
    <property type="entry name" value="DIACETYLCHITOBIOSE BINDING PROTEIN DASA"/>
    <property type="match status" value="1"/>
</dbReference>
<reference evidence="3" key="1">
    <citation type="journal article" date="2013" name="Genome Announc.">
        <title>Whole-Genome Sequencing of Lactobacillus shenzhenensis Strain LY-73T.</title>
        <authorList>
            <person name="Lin Z."/>
            <person name="Liu Z."/>
            <person name="Yang R."/>
            <person name="Zou Y."/>
            <person name="Wan D."/>
            <person name="Chen J."/>
            <person name="Guo M."/>
            <person name="Zhao J."/>
            <person name="Fang C."/>
            <person name="Yang R."/>
            <person name="Liu F."/>
        </authorList>
    </citation>
    <scope>NUCLEOTIDE SEQUENCE [LARGE SCALE GENOMIC DNA]</scope>
    <source>
        <strain evidence="3">LY-73</strain>
    </source>
</reference>
<sequence length="441" mass="48787">MRRVTKVLATIGIAAMASLVLTACGTSKNSSKSSGGKITIRLLTRQVGDSPQVKDYKDVLKQFEKDHKNVKIVDESQGDENQYNNILKTARSSNDLPNIFNIQGVANLGEYIDNKLIMNTEPIFKADKKWSDGFTKAGMDYVTIPGYKGKWGVPFQAGLVGVYYNQALFKKAGYDTFPKTFDQFEDAVKKLRAMGVTPISLGAKDAFTVGHLHNLIFYRMLGVDAAKQLGARKLKWTDPKVVKTIQMIKDLKDMKAFDPNAVGIGVDSAGTAFETGKAAMFISGVWMIPTFNDPSKTPVSKDVRFAKFPYFKDTPQFKDDDMQGLQSYQIRGDLKGEAKTLTIELLKKLTDKEFATKWANDAGLIMPRSDYTIEKKNDSVLFQENVDLAATSKKAAVDVFESDPIQSMQDVTRNAFVGVLQGDSPTKAAQTIQQTIDNKGQ</sequence>
<gene>
    <name evidence="2" type="ORF">L248_0551</name>
</gene>
<dbReference type="InterPro" id="IPR050490">
    <property type="entry name" value="Bact_solute-bd_prot1"/>
</dbReference>
<evidence type="ECO:0000313" key="3">
    <source>
        <dbReference type="Proteomes" id="UP000030647"/>
    </source>
</evidence>
<dbReference type="OrthoDB" id="9763054at2"/>
<name>U4TKN8_9LACO</name>
<dbReference type="EMBL" id="KI271592">
    <property type="protein sequence ID" value="ERL64774.1"/>
    <property type="molecule type" value="Genomic_DNA"/>
</dbReference>
<evidence type="ECO:0000256" key="1">
    <source>
        <dbReference type="SAM" id="SignalP"/>
    </source>
</evidence>
<dbReference type="PANTHER" id="PTHR43649">
    <property type="entry name" value="ARABINOSE-BINDING PROTEIN-RELATED"/>
    <property type="match status" value="1"/>
</dbReference>
<accession>U4TKN8</accession>
<dbReference type="AlphaFoldDB" id="U4TKN8"/>